<dbReference type="AlphaFoldDB" id="A0A225DWR3"/>
<dbReference type="Proteomes" id="UP000214646">
    <property type="component" value="Unassembled WGS sequence"/>
</dbReference>
<gene>
    <name evidence="1" type="ORF">FRUB_04194</name>
</gene>
<comment type="caution">
    <text evidence="1">The sequence shown here is derived from an EMBL/GenBank/DDBJ whole genome shotgun (WGS) entry which is preliminary data.</text>
</comment>
<name>A0A225DWR3_9BACT</name>
<dbReference type="EMBL" id="NIDE01000005">
    <property type="protein sequence ID" value="OWK42116.1"/>
    <property type="molecule type" value="Genomic_DNA"/>
</dbReference>
<organism evidence="1 2">
    <name type="scientific">Fimbriiglobus ruber</name>
    <dbReference type="NCBI Taxonomy" id="1908690"/>
    <lineage>
        <taxon>Bacteria</taxon>
        <taxon>Pseudomonadati</taxon>
        <taxon>Planctomycetota</taxon>
        <taxon>Planctomycetia</taxon>
        <taxon>Gemmatales</taxon>
        <taxon>Gemmataceae</taxon>
        <taxon>Fimbriiglobus</taxon>
    </lineage>
</organism>
<proteinExistence type="predicted"/>
<keyword evidence="2" id="KW-1185">Reference proteome</keyword>
<protein>
    <submittedName>
        <fullName evidence="1">Uncharacterized protein</fullName>
    </submittedName>
</protein>
<sequence length="38" mass="4413">MLGLLGGTRFILDEELPPDVCEFRNKDEKVLRTLRLKP</sequence>
<evidence type="ECO:0000313" key="1">
    <source>
        <dbReference type="EMBL" id="OWK42116.1"/>
    </source>
</evidence>
<reference evidence="2" key="1">
    <citation type="submission" date="2017-06" db="EMBL/GenBank/DDBJ databases">
        <title>Genome analysis of Fimbriiglobus ruber SP5, the first member of the order Planctomycetales with confirmed chitinolytic capability.</title>
        <authorList>
            <person name="Ravin N.V."/>
            <person name="Rakitin A.L."/>
            <person name="Ivanova A.A."/>
            <person name="Beletsky A.V."/>
            <person name="Kulichevskaya I.S."/>
            <person name="Mardanov A.V."/>
            <person name="Dedysh S.N."/>
        </authorList>
    </citation>
    <scope>NUCLEOTIDE SEQUENCE [LARGE SCALE GENOMIC DNA]</scope>
    <source>
        <strain evidence="2">SP5</strain>
    </source>
</reference>
<evidence type="ECO:0000313" key="2">
    <source>
        <dbReference type="Proteomes" id="UP000214646"/>
    </source>
</evidence>
<accession>A0A225DWR3</accession>